<dbReference type="PANTHER" id="PTHR46278:SF2">
    <property type="entry name" value="ASPARTATE-SEMIALDEHYDE DEHYDROGENASE"/>
    <property type="match status" value="1"/>
</dbReference>
<dbReference type="InterPro" id="IPR012280">
    <property type="entry name" value="Semialdhyde_DH_dimer_dom"/>
</dbReference>
<organism evidence="3 4">
    <name type="scientific">Pseudomonas cuatrocienegasensis</name>
    <dbReference type="NCBI Taxonomy" id="543360"/>
    <lineage>
        <taxon>Bacteria</taxon>
        <taxon>Pseudomonadati</taxon>
        <taxon>Pseudomonadota</taxon>
        <taxon>Gammaproteobacteria</taxon>
        <taxon>Pseudomonadales</taxon>
        <taxon>Pseudomonadaceae</taxon>
        <taxon>Pseudomonas</taxon>
    </lineage>
</organism>
<gene>
    <name evidence="3" type="ORF">SAMN05216600_10218</name>
</gene>
<dbReference type="SMART" id="SM00859">
    <property type="entry name" value="Semialdhyde_dh"/>
    <property type="match status" value="1"/>
</dbReference>
<evidence type="ECO:0000259" key="2">
    <source>
        <dbReference type="SMART" id="SM00859"/>
    </source>
</evidence>
<keyword evidence="4" id="KW-1185">Reference proteome</keyword>
<dbReference type="Gene3D" id="3.30.360.10">
    <property type="entry name" value="Dihydrodipicolinate Reductase, domain 2"/>
    <property type="match status" value="1"/>
</dbReference>
<dbReference type="Pfam" id="PF01118">
    <property type="entry name" value="Semialdhyde_dh"/>
    <property type="match status" value="1"/>
</dbReference>
<sequence length="336" mass="35776">MTPRFDLAIIGATGSVGETLVQVLDEREFPVGELHVLAGAESAGRTLSFKERNLRVAAVEGFDFSRVRLVFFAAHPSVTLAHIDKALAAGCQVIDLSGALPSTQAPRVVPEVNASVLDGLVAPYQLSSPCAPAVAVAIVLAALREQVEVRRLTVTACLAVSSRGREGVAELARQTAELLNGRPLEPRLFEQQMAFNLLAQVDAPDEQGHGVLERRVGEELKQLLALPDLPVSTTCLQAPVFFGDSISVSLQAAGPVNMEAVLAHLASSTVLEYVEPKDFPTVVGDAVGQDVPYVGRVRGGIDDPTELNLWITSDNVRKGAALNAVQLAELLIKHYL</sequence>
<dbReference type="SUPFAM" id="SSF51735">
    <property type="entry name" value="NAD(P)-binding Rossmann-fold domains"/>
    <property type="match status" value="1"/>
</dbReference>
<dbReference type="PIRSF" id="PIRSF000148">
    <property type="entry name" value="ASA_dh"/>
    <property type="match status" value="1"/>
</dbReference>
<dbReference type="EMBL" id="FOFP01000002">
    <property type="protein sequence ID" value="SEP84466.1"/>
    <property type="molecule type" value="Genomic_DNA"/>
</dbReference>
<dbReference type="CDD" id="cd18129">
    <property type="entry name" value="ASADH_C_USG1_like"/>
    <property type="match status" value="1"/>
</dbReference>
<dbReference type="InterPro" id="IPR036291">
    <property type="entry name" value="NAD(P)-bd_dom_sf"/>
</dbReference>
<name>A0ABY1B3G0_9PSED</name>
<dbReference type="PANTHER" id="PTHR46278">
    <property type="entry name" value="DEHYDROGENASE, PUTATIVE-RELATED"/>
    <property type="match status" value="1"/>
</dbReference>
<evidence type="ECO:0000313" key="4">
    <source>
        <dbReference type="Proteomes" id="UP000198512"/>
    </source>
</evidence>
<proteinExistence type="inferred from homology"/>
<dbReference type="InterPro" id="IPR000534">
    <property type="entry name" value="Semialdehyde_DH_NAD-bd"/>
</dbReference>
<dbReference type="Gene3D" id="3.40.50.720">
    <property type="entry name" value="NAD(P)-binding Rossmann-like Domain"/>
    <property type="match status" value="1"/>
</dbReference>
<dbReference type="NCBIfam" id="NF011456">
    <property type="entry name" value="PRK14874.1"/>
    <property type="match status" value="1"/>
</dbReference>
<feature type="domain" description="Semialdehyde dehydrogenase NAD-binding" evidence="2">
    <location>
        <begin position="6"/>
        <end position="120"/>
    </location>
</feature>
<evidence type="ECO:0000256" key="1">
    <source>
        <dbReference type="ARBA" id="ARBA00010584"/>
    </source>
</evidence>
<accession>A0ABY1B3G0</accession>
<dbReference type="RefSeq" id="WP_069521325.1">
    <property type="nucleotide sequence ID" value="NZ_FOFP01000002.1"/>
</dbReference>
<reference evidence="3 4" key="1">
    <citation type="submission" date="2016-10" db="EMBL/GenBank/DDBJ databases">
        <authorList>
            <person name="Varghese N."/>
            <person name="Submissions S."/>
        </authorList>
    </citation>
    <scope>NUCLEOTIDE SEQUENCE [LARGE SCALE GENOMIC DNA]</scope>
    <source>
        <strain evidence="3 4">CIP 109853</strain>
    </source>
</reference>
<protein>
    <submittedName>
        <fullName evidence="3">Aspartate-semialdehyde dehydrogenase</fullName>
    </submittedName>
</protein>
<dbReference type="Proteomes" id="UP000198512">
    <property type="component" value="Unassembled WGS sequence"/>
</dbReference>
<dbReference type="SUPFAM" id="SSF55347">
    <property type="entry name" value="Glyceraldehyde-3-phosphate dehydrogenase-like, C-terminal domain"/>
    <property type="match status" value="1"/>
</dbReference>
<comment type="similarity">
    <text evidence="1">Belongs to the aspartate-semialdehyde dehydrogenase family.</text>
</comment>
<dbReference type="NCBIfam" id="NF004224">
    <property type="entry name" value="PRK05671.1"/>
    <property type="match status" value="1"/>
</dbReference>
<evidence type="ECO:0000313" key="3">
    <source>
        <dbReference type="EMBL" id="SEP84466.1"/>
    </source>
</evidence>
<dbReference type="CDD" id="cd17894">
    <property type="entry name" value="ASADH_USG1_N"/>
    <property type="match status" value="1"/>
</dbReference>
<comment type="caution">
    <text evidence="3">The sequence shown here is derived from an EMBL/GenBank/DDBJ whole genome shotgun (WGS) entry which is preliminary data.</text>
</comment>
<dbReference type="Pfam" id="PF02774">
    <property type="entry name" value="Semialdhyde_dhC"/>
    <property type="match status" value="1"/>
</dbReference>